<dbReference type="InterPro" id="IPR036179">
    <property type="entry name" value="Ig-like_dom_sf"/>
</dbReference>
<feature type="domain" description="Ig-like" evidence="2">
    <location>
        <begin position="222"/>
        <end position="323"/>
    </location>
</feature>
<dbReference type="SUPFAM" id="SSF49265">
    <property type="entry name" value="Fibronectin type III"/>
    <property type="match status" value="1"/>
</dbReference>
<proteinExistence type="predicted"/>
<gene>
    <name evidence="4" type="ORF">NBR_LOCUS13394</name>
</gene>
<evidence type="ECO:0000256" key="1">
    <source>
        <dbReference type="SAM" id="SignalP"/>
    </source>
</evidence>
<dbReference type="WBParaSite" id="NBR_0001339301-mRNA-1">
    <property type="protein sequence ID" value="NBR_0001339301-mRNA-1"/>
    <property type="gene ID" value="NBR_0001339301"/>
</dbReference>
<dbReference type="CDD" id="cd00063">
    <property type="entry name" value="FN3"/>
    <property type="match status" value="1"/>
</dbReference>
<feature type="chain" id="PRO_5043125379" evidence="1">
    <location>
        <begin position="21"/>
        <end position="544"/>
    </location>
</feature>
<name>A0A0N4YAH6_NIPBR</name>
<evidence type="ECO:0000313" key="6">
    <source>
        <dbReference type="WBParaSite" id="NBR_0001339301-mRNA-1"/>
    </source>
</evidence>
<evidence type="ECO:0000313" key="4">
    <source>
        <dbReference type="EMBL" id="VDL76983.1"/>
    </source>
</evidence>
<dbReference type="SMART" id="SM00060">
    <property type="entry name" value="FN3"/>
    <property type="match status" value="2"/>
</dbReference>
<dbReference type="SUPFAM" id="SSF48726">
    <property type="entry name" value="Immunoglobulin"/>
    <property type="match status" value="1"/>
</dbReference>
<dbReference type="OMA" id="DRDENAC"/>
<dbReference type="InterPro" id="IPR003961">
    <property type="entry name" value="FN3_dom"/>
</dbReference>
<feature type="signal peptide" evidence="1">
    <location>
        <begin position="1"/>
        <end position="20"/>
    </location>
</feature>
<dbReference type="Proteomes" id="UP000271162">
    <property type="component" value="Unassembled WGS sequence"/>
</dbReference>
<organism evidence="6">
    <name type="scientific">Nippostrongylus brasiliensis</name>
    <name type="common">Rat hookworm</name>
    <dbReference type="NCBI Taxonomy" id="27835"/>
    <lineage>
        <taxon>Eukaryota</taxon>
        <taxon>Metazoa</taxon>
        <taxon>Ecdysozoa</taxon>
        <taxon>Nematoda</taxon>
        <taxon>Chromadorea</taxon>
        <taxon>Rhabditida</taxon>
        <taxon>Rhabditina</taxon>
        <taxon>Rhabditomorpha</taxon>
        <taxon>Strongyloidea</taxon>
        <taxon>Heligmosomidae</taxon>
        <taxon>Nippostrongylus</taxon>
    </lineage>
</organism>
<feature type="domain" description="Fibronectin type-III" evidence="3">
    <location>
        <begin position="139"/>
        <end position="233"/>
    </location>
</feature>
<keyword evidence="1" id="KW-0732">Signal</keyword>
<evidence type="ECO:0000259" key="3">
    <source>
        <dbReference type="PROSITE" id="PS50853"/>
    </source>
</evidence>
<keyword evidence="5" id="KW-1185">Reference proteome</keyword>
<dbReference type="PROSITE" id="PS50835">
    <property type="entry name" value="IG_LIKE"/>
    <property type="match status" value="1"/>
</dbReference>
<protein>
    <submittedName>
        <fullName evidence="6">Ig-like and fibronectin type-III domain-containing protein C25G4.10</fullName>
    </submittedName>
</protein>
<dbReference type="PROSITE" id="PS50853">
    <property type="entry name" value="FN3"/>
    <property type="match status" value="1"/>
</dbReference>
<dbReference type="Pfam" id="PF00041">
    <property type="entry name" value="fn3"/>
    <property type="match status" value="1"/>
</dbReference>
<dbReference type="InterPro" id="IPR002602">
    <property type="entry name" value="DB"/>
</dbReference>
<dbReference type="PANTHER" id="PTHR46705:SF2">
    <property type="entry name" value="DOMAIN OF UNKNOWN FUNCTION DB DOMAIN-CONTAINING PROTEIN"/>
    <property type="match status" value="1"/>
</dbReference>
<dbReference type="InterPro" id="IPR007110">
    <property type="entry name" value="Ig-like_dom"/>
</dbReference>
<dbReference type="Gene3D" id="2.60.40.10">
    <property type="entry name" value="Immunoglobulins"/>
    <property type="match status" value="1"/>
</dbReference>
<evidence type="ECO:0000313" key="5">
    <source>
        <dbReference type="Proteomes" id="UP000271162"/>
    </source>
</evidence>
<reference evidence="4 5" key="2">
    <citation type="submission" date="2018-11" db="EMBL/GenBank/DDBJ databases">
        <authorList>
            <consortium name="Pathogen Informatics"/>
        </authorList>
    </citation>
    <scope>NUCLEOTIDE SEQUENCE [LARGE SCALE GENOMIC DNA]</scope>
</reference>
<dbReference type="InterPro" id="IPR036116">
    <property type="entry name" value="FN3_sf"/>
</dbReference>
<dbReference type="EMBL" id="UYSL01021025">
    <property type="protein sequence ID" value="VDL76983.1"/>
    <property type="molecule type" value="Genomic_DNA"/>
</dbReference>
<dbReference type="InterPro" id="IPR013783">
    <property type="entry name" value="Ig-like_fold"/>
</dbReference>
<evidence type="ECO:0000259" key="2">
    <source>
        <dbReference type="PROSITE" id="PS50835"/>
    </source>
</evidence>
<reference evidence="6" key="1">
    <citation type="submission" date="2017-02" db="UniProtKB">
        <authorList>
            <consortium name="WormBaseParasite"/>
        </authorList>
    </citation>
    <scope>IDENTIFICATION</scope>
</reference>
<dbReference type="PANTHER" id="PTHR46705">
    <property type="entry name" value="PROTEIN CBG09805"/>
    <property type="match status" value="1"/>
</dbReference>
<sequence>MSLAYLVMLLILSPYSPSEATTSYVESCCRNRGVSDTCSRALCRLDSPPGDIERYTIFEARTGCAQYLNEIAECLVDGRDSSDCCRSSAVQAEENLCLGLCSGSANGVNHWVRYQSCLAINLPSMYTCMQNSHYNTPTPPQLLRIVSKESTSVEIQWSAPAKHPELVHVYKVHVMETSGAIHEEVVHSTKLFTITLTNLRADGKYSIFVVAHAADLSKKSTPSNILHFTTSTTDNLEGVSYTHTVETPSDAAKAVLVCRLRMGVGTKAYMVWEKKVASGFRKVEGSRFKTITYASDDGSGVLVSALEIRPLEKNDFGGYKCHVRGNVMDYGEVHLVAYSHAVAKPPAFPPETPLECCSRAVFRAHCHSVCHAGSERKRGLKPGAFLPQYRCLDEFQSLLRCTLSEMNSAACCIRKKIPYHCLGMCDSNFELSKLDGYNCLEYESQIRQCQAETINVRPEAVSDLHIRTEPDGTTVLNWERSDKAEVYHVYHRWRKGTWKSISITKTTARIKHADEIMVIAVNAYGSASANRIAFEDNEWVGNYD</sequence>
<dbReference type="AlphaFoldDB" id="A0A0N4YAH6"/>
<accession>A0A0N4YAH6</accession>
<dbReference type="Pfam" id="PF01682">
    <property type="entry name" value="DB"/>
    <property type="match status" value="2"/>
</dbReference>